<dbReference type="InterPro" id="IPR036388">
    <property type="entry name" value="WH-like_DNA-bd_sf"/>
</dbReference>
<gene>
    <name evidence="5 6" type="primary">scpB</name>
    <name evidence="6" type="ORF">EER00_03970</name>
</gene>
<evidence type="ECO:0000256" key="5">
    <source>
        <dbReference type="HAMAP-Rule" id="MF_01804"/>
    </source>
</evidence>
<dbReference type="SUPFAM" id="SSF46785">
    <property type="entry name" value="Winged helix' DNA-binding domain"/>
    <property type="match status" value="2"/>
</dbReference>
<dbReference type="InterPro" id="IPR005234">
    <property type="entry name" value="ScpB_csome_segregation"/>
</dbReference>
<dbReference type="Gene3D" id="1.10.10.10">
    <property type="entry name" value="Winged helix-like DNA-binding domain superfamily/Winged helix DNA-binding domain"/>
    <property type="match status" value="2"/>
</dbReference>
<sequence length="188" mass="21605">MNVKSVIEGALFIAGKDGMDKEKLKKISRLDDSDFDAVIEEMIVEYERNSQRGIILRKFGNEYKLLTKPEINKIISKNFDIKQKNPLNQAMIETLAIIAYNEPCTRTKIHEMRKTDPTPILDKLIELGLVEQAGRSEAVGKPYLYQVTKNFYDVFGINSIKELPEIVLPEEDLDDNSDIDFFDSNRDE</sequence>
<evidence type="ECO:0000313" key="6">
    <source>
        <dbReference type="EMBL" id="QHG90023.1"/>
    </source>
</evidence>
<accession>A0A6P1LM54</accession>
<keyword evidence="1 5" id="KW-0963">Cytoplasm</keyword>
<evidence type="ECO:0000313" key="7">
    <source>
        <dbReference type="Proteomes" id="UP000464283"/>
    </source>
</evidence>
<comment type="subunit">
    <text evidence="5">Homodimer. Homodimerization may be required to stabilize the binding of ScpA to the Smc head domains. Component of a cohesin-like complex composed of ScpA, ScpB and the Smc homodimer, in which ScpA and ScpB bind to the head domain of Smc. The presence of the three proteins is required for the association of the complex with DNA.</text>
</comment>
<dbReference type="KEGG" id="miw:EER00_03970"/>
<dbReference type="HAMAP" id="MF_01804">
    <property type="entry name" value="ScpB"/>
    <property type="match status" value="1"/>
</dbReference>
<keyword evidence="4 5" id="KW-0131">Cell cycle</keyword>
<comment type="subcellular location">
    <subcellularLocation>
        <location evidence="5">Cytoplasm</location>
    </subcellularLocation>
    <text evidence="5">Associated with two foci at the outer edges of the nucleoid region in young cells, and at four foci within both cell halves in older cells.</text>
</comment>
<dbReference type="NCBIfam" id="TIGR00281">
    <property type="entry name" value="SMC-Scp complex subunit ScpB"/>
    <property type="match status" value="1"/>
</dbReference>
<dbReference type="EMBL" id="CP033512">
    <property type="protein sequence ID" value="QHG90023.1"/>
    <property type="molecule type" value="Genomic_DNA"/>
</dbReference>
<dbReference type="GO" id="GO:0006260">
    <property type="term" value="P:DNA replication"/>
    <property type="evidence" value="ECO:0007669"/>
    <property type="project" value="UniProtKB-UniRule"/>
</dbReference>
<comment type="similarity">
    <text evidence="5">Belongs to the ScpB family.</text>
</comment>
<dbReference type="InterPro" id="IPR036390">
    <property type="entry name" value="WH_DNA-bd_sf"/>
</dbReference>
<comment type="function">
    <text evidence="5">Participates in chromosomal partition during cell division. May act via the formation of a condensin-like complex containing Smc and ScpA that pull DNA away from mid-cell into both cell halves.</text>
</comment>
<evidence type="ECO:0000256" key="3">
    <source>
        <dbReference type="ARBA" id="ARBA00022829"/>
    </source>
</evidence>
<reference evidence="7" key="1">
    <citation type="submission" date="2018-11" db="EMBL/GenBank/DDBJ databases">
        <title>The first complete genome sequence of Mycoplasma iowae strain 695.</title>
        <authorList>
            <person name="Ghanem M."/>
            <person name="El-Gazzar M."/>
        </authorList>
    </citation>
    <scope>NUCLEOTIDE SEQUENCE [LARGE SCALE GENOMIC DNA]</scope>
    <source>
        <strain evidence="7">695</strain>
    </source>
</reference>
<dbReference type="AlphaFoldDB" id="A0A6P1LM54"/>
<dbReference type="GO" id="GO:0005737">
    <property type="term" value="C:cytoplasm"/>
    <property type="evidence" value="ECO:0007669"/>
    <property type="project" value="UniProtKB-SubCell"/>
</dbReference>
<evidence type="ECO:0000256" key="1">
    <source>
        <dbReference type="ARBA" id="ARBA00022490"/>
    </source>
</evidence>
<dbReference type="PIRSF" id="PIRSF019345">
    <property type="entry name" value="ScpB"/>
    <property type="match status" value="1"/>
</dbReference>
<dbReference type="GO" id="GO:0051304">
    <property type="term" value="P:chromosome separation"/>
    <property type="evidence" value="ECO:0007669"/>
    <property type="project" value="InterPro"/>
</dbReference>
<dbReference type="Pfam" id="PF04079">
    <property type="entry name" value="SMC_ScpB"/>
    <property type="match status" value="1"/>
</dbReference>
<protein>
    <recommendedName>
        <fullName evidence="5">Segregation and condensation protein B</fullName>
    </recommendedName>
</protein>
<dbReference type="PANTHER" id="PTHR34298">
    <property type="entry name" value="SEGREGATION AND CONDENSATION PROTEIN B"/>
    <property type="match status" value="1"/>
</dbReference>
<keyword evidence="3 5" id="KW-0159">Chromosome partition</keyword>
<dbReference type="RefSeq" id="WP_129692507.1">
    <property type="nucleotide sequence ID" value="NZ_CP033512.2"/>
</dbReference>
<name>A0A6P1LM54_MALIO</name>
<dbReference type="GeneID" id="96866331"/>
<dbReference type="GO" id="GO:0051301">
    <property type="term" value="P:cell division"/>
    <property type="evidence" value="ECO:0007669"/>
    <property type="project" value="UniProtKB-KW"/>
</dbReference>
<organism evidence="6 7">
    <name type="scientific">Malacoplasma iowae 695</name>
    <dbReference type="NCBI Taxonomy" id="1048830"/>
    <lineage>
        <taxon>Bacteria</taxon>
        <taxon>Bacillati</taxon>
        <taxon>Mycoplasmatota</taxon>
        <taxon>Mycoplasmoidales</taxon>
        <taxon>Mycoplasmoidaceae</taxon>
        <taxon>Malacoplasma</taxon>
    </lineage>
</organism>
<evidence type="ECO:0000256" key="2">
    <source>
        <dbReference type="ARBA" id="ARBA00022618"/>
    </source>
</evidence>
<evidence type="ECO:0000256" key="4">
    <source>
        <dbReference type="ARBA" id="ARBA00023306"/>
    </source>
</evidence>
<dbReference type="Proteomes" id="UP000464283">
    <property type="component" value="Chromosome"/>
</dbReference>
<keyword evidence="2 5" id="KW-0132">Cell division</keyword>
<dbReference type="PANTHER" id="PTHR34298:SF2">
    <property type="entry name" value="SEGREGATION AND CONDENSATION PROTEIN B"/>
    <property type="match status" value="1"/>
</dbReference>
<proteinExistence type="inferred from homology"/>